<dbReference type="InterPro" id="IPR046342">
    <property type="entry name" value="CBS_dom_sf"/>
</dbReference>
<evidence type="ECO:0000313" key="1">
    <source>
        <dbReference type="EMBL" id="OIP42445.1"/>
    </source>
</evidence>
<protein>
    <recommendedName>
        <fullName evidence="3">CBS domain-containing protein</fullName>
    </recommendedName>
</protein>
<sequence>MRESGKKESAAKSNITKSDILGFFYRYPIRAIPVMEKKKIIGILLKDTLTARSSTISELNVPMKKVISEHLIPVDTQKDYHALQNLLQNFKKVKTIPALDQQGRLVATLSKSDLICLWEDHPLMRELEWKRLFDGFSYTVIITDEKGYIEYTNPAFSDIIIIGRGKKIHGKLITDVLAGIPLMQGTPVIGQLMVIDGEDFICDAMPMNHGGNGVVYLIRASR</sequence>
<dbReference type="AlphaFoldDB" id="A0A1J5E280"/>
<dbReference type="InterPro" id="IPR035965">
    <property type="entry name" value="PAS-like_dom_sf"/>
</dbReference>
<proteinExistence type="predicted"/>
<dbReference type="SUPFAM" id="SSF55785">
    <property type="entry name" value="PYP-like sensor domain (PAS domain)"/>
    <property type="match status" value="1"/>
</dbReference>
<organism evidence="1 2">
    <name type="scientific">Candidatus Desantisbacteria bacterium CG2_30_40_21</name>
    <dbReference type="NCBI Taxonomy" id="1817895"/>
    <lineage>
        <taxon>Bacteria</taxon>
        <taxon>Candidatus Desantisiibacteriota</taxon>
    </lineage>
</organism>
<dbReference type="EMBL" id="MNYI01000048">
    <property type="protein sequence ID" value="OIP42445.1"/>
    <property type="molecule type" value="Genomic_DNA"/>
</dbReference>
<dbReference type="Proteomes" id="UP000183085">
    <property type="component" value="Unassembled WGS sequence"/>
</dbReference>
<gene>
    <name evidence="1" type="ORF">AUJ95_01720</name>
</gene>
<comment type="caution">
    <text evidence="1">The sequence shown here is derived from an EMBL/GenBank/DDBJ whole genome shotgun (WGS) entry which is preliminary data.</text>
</comment>
<accession>A0A1J5E280</accession>
<dbReference type="Gene3D" id="3.10.580.10">
    <property type="entry name" value="CBS-domain"/>
    <property type="match status" value="1"/>
</dbReference>
<evidence type="ECO:0000313" key="2">
    <source>
        <dbReference type="Proteomes" id="UP000183085"/>
    </source>
</evidence>
<reference evidence="1 2" key="1">
    <citation type="journal article" date="2016" name="Environ. Microbiol.">
        <title>Genomic resolution of a cold subsurface aquifer community provides metabolic insights for novel microbes adapted to high CO concentrations.</title>
        <authorList>
            <person name="Probst A.J."/>
            <person name="Castelle C.J."/>
            <person name="Singh A."/>
            <person name="Brown C.T."/>
            <person name="Anantharaman K."/>
            <person name="Sharon I."/>
            <person name="Hug L.A."/>
            <person name="Burstein D."/>
            <person name="Emerson J.B."/>
            <person name="Thomas B.C."/>
            <person name="Banfield J.F."/>
        </authorList>
    </citation>
    <scope>NUCLEOTIDE SEQUENCE [LARGE SCALE GENOMIC DNA]</scope>
    <source>
        <strain evidence="1">CG2_30_40_21</strain>
    </source>
</reference>
<evidence type="ECO:0008006" key="3">
    <source>
        <dbReference type="Google" id="ProtNLM"/>
    </source>
</evidence>
<dbReference type="SUPFAM" id="SSF54631">
    <property type="entry name" value="CBS-domain pair"/>
    <property type="match status" value="1"/>
</dbReference>
<name>A0A1J5E280_9BACT</name>